<dbReference type="PROSITE" id="PS50894">
    <property type="entry name" value="HPT"/>
    <property type="match status" value="1"/>
</dbReference>
<protein>
    <recommendedName>
        <fullName evidence="3">histidine kinase</fullName>
        <ecNumber evidence="3">2.7.13.3</ecNumber>
    </recommendedName>
</protein>
<dbReference type="SUPFAM" id="SSF55874">
    <property type="entry name" value="ATPase domain of HSP90 chaperone/DNA topoisomerase II/histidine kinase"/>
    <property type="match status" value="1"/>
</dbReference>
<accession>A0A832PLI0</accession>
<comment type="caution">
    <text evidence="20">The sequence shown here is derived from an EMBL/GenBank/DDBJ whole genome shotgun (WGS) entry which is preliminary data.</text>
</comment>
<dbReference type="GO" id="GO:0000155">
    <property type="term" value="F:phosphorelay sensor kinase activity"/>
    <property type="evidence" value="ECO:0007669"/>
    <property type="project" value="InterPro"/>
</dbReference>
<dbReference type="Gene3D" id="3.30.565.10">
    <property type="entry name" value="Histidine kinase-like ATPase, C-terminal domain"/>
    <property type="match status" value="1"/>
</dbReference>
<gene>
    <name evidence="20" type="ORF">GXX24_03340</name>
</gene>
<dbReference type="RefSeq" id="WP_303729286.1">
    <property type="nucleotide sequence ID" value="NZ_DULP01000050.1"/>
</dbReference>
<feature type="modified residue" description="Phosphohistidine" evidence="14">
    <location>
        <position position="778"/>
    </location>
</feature>
<evidence type="ECO:0000256" key="16">
    <source>
        <dbReference type="SAM" id="Phobius"/>
    </source>
</evidence>
<evidence type="ECO:0000256" key="4">
    <source>
        <dbReference type="ARBA" id="ARBA00022475"/>
    </source>
</evidence>
<dbReference type="Proteomes" id="UP000580830">
    <property type="component" value="Unassembled WGS sequence"/>
</dbReference>
<evidence type="ECO:0000256" key="14">
    <source>
        <dbReference type="PROSITE-ProRule" id="PRU00110"/>
    </source>
</evidence>
<keyword evidence="9" id="KW-0418">Kinase</keyword>
<keyword evidence="5" id="KW-0997">Cell inner membrane</keyword>
<evidence type="ECO:0000256" key="11">
    <source>
        <dbReference type="ARBA" id="ARBA00022989"/>
    </source>
</evidence>
<keyword evidence="6 15" id="KW-0597">Phosphoprotein</keyword>
<evidence type="ECO:0000256" key="8">
    <source>
        <dbReference type="ARBA" id="ARBA00022692"/>
    </source>
</evidence>
<evidence type="ECO:0000259" key="18">
    <source>
        <dbReference type="PROSITE" id="PS50110"/>
    </source>
</evidence>
<keyword evidence="13 16" id="KW-0472">Membrane</keyword>
<evidence type="ECO:0000256" key="3">
    <source>
        <dbReference type="ARBA" id="ARBA00012438"/>
    </source>
</evidence>
<dbReference type="SUPFAM" id="SSF47384">
    <property type="entry name" value="Homodimeric domain of signal transducing histidine kinase"/>
    <property type="match status" value="1"/>
</dbReference>
<dbReference type="EMBL" id="DULP01000050">
    <property type="protein sequence ID" value="HHW33162.1"/>
    <property type="molecule type" value="Genomic_DNA"/>
</dbReference>
<dbReference type="CDD" id="cd00130">
    <property type="entry name" value="PAS"/>
    <property type="match status" value="1"/>
</dbReference>
<dbReference type="SMART" id="SM00448">
    <property type="entry name" value="REC"/>
    <property type="match status" value="1"/>
</dbReference>
<proteinExistence type="predicted"/>
<evidence type="ECO:0000256" key="6">
    <source>
        <dbReference type="ARBA" id="ARBA00022553"/>
    </source>
</evidence>
<comment type="subcellular location">
    <subcellularLocation>
        <location evidence="2">Cell inner membrane</location>
        <topology evidence="2">Multi-pass membrane protein</topology>
    </subcellularLocation>
</comment>
<dbReference type="Gene3D" id="3.40.50.2300">
    <property type="match status" value="1"/>
</dbReference>
<feature type="domain" description="HPt" evidence="19">
    <location>
        <begin position="739"/>
        <end position="835"/>
    </location>
</feature>
<dbReference type="Pfam" id="PF01627">
    <property type="entry name" value="Hpt"/>
    <property type="match status" value="1"/>
</dbReference>
<dbReference type="InterPro" id="IPR005467">
    <property type="entry name" value="His_kinase_dom"/>
</dbReference>
<dbReference type="GO" id="GO:0005886">
    <property type="term" value="C:plasma membrane"/>
    <property type="evidence" value="ECO:0007669"/>
    <property type="project" value="UniProtKB-SubCell"/>
</dbReference>
<dbReference type="Pfam" id="PF13188">
    <property type="entry name" value="PAS_8"/>
    <property type="match status" value="1"/>
</dbReference>
<evidence type="ECO:0000256" key="13">
    <source>
        <dbReference type="ARBA" id="ARBA00023136"/>
    </source>
</evidence>
<evidence type="ECO:0000256" key="10">
    <source>
        <dbReference type="ARBA" id="ARBA00022840"/>
    </source>
</evidence>
<dbReference type="Gene3D" id="3.30.450.20">
    <property type="entry name" value="PAS domain"/>
    <property type="match status" value="1"/>
</dbReference>
<evidence type="ECO:0000256" key="15">
    <source>
        <dbReference type="PROSITE-ProRule" id="PRU00169"/>
    </source>
</evidence>
<evidence type="ECO:0000256" key="2">
    <source>
        <dbReference type="ARBA" id="ARBA00004429"/>
    </source>
</evidence>
<dbReference type="InterPro" id="IPR035965">
    <property type="entry name" value="PAS-like_dom_sf"/>
</dbReference>
<dbReference type="PANTHER" id="PTHR43047:SF64">
    <property type="entry name" value="HISTIDINE KINASE CONTAINING CHEY-HOMOLOGOUS RECEIVER DOMAIN AND PAS DOMAIN-RELATED"/>
    <property type="match status" value="1"/>
</dbReference>
<dbReference type="InterPro" id="IPR011006">
    <property type="entry name" value="CheY-like_superfamily"/>
</dbReference>
<feature type="domain" description="Histidine kinase" evidence="17">
    <location>
        <begin position="358"/>
        <end position="579"/>
    </location>
</feature>
<dbReference type="SMART" id="SM00388">
    <property type="entry name" value="HisKA"/>
    <property type="match status" value="1"/>
</dbReference>
<evidence type="ECO:0000256" key="7">
    <source>
        <dbReference type="ARBA" id="ARBA00022679"/>
    </source>
</evidence>
<dbReference type="PROSITE" id="PS50109">
    <property type="entry name" value="HIS_KIN"/>
    <property type="match status" value="1"/>
</dbReference>
<dbReference type="SUPFAM" id="SSF55785">
    <property type="entry name" value="PYP-like sensor domain (PAS domain)"/>
    <property type="match status" value="1"/>
</dbReference>
<dbReference type="NCBIfam" id="TIGR00229">
    <property type="entry name" value="sensory_box"/>
    <property type="match status" value="1"/>
</dbReference>
<evidence type="ECO:0000256" key="9">
    <source>
        <dbReference type="ARBA" id="ARBA00022777"/>
    </source>
</evidence>
<dbReference type="InterPro" id="IPR036890">
    <property type="entry name" value="HATPase_C_sf"/>
</dbReference>
<dbReference type="AlphaFoldDB" id="A0A832PLI0"/>
<dbReference type="CDD" id="cd17546">
    <property type="entry name" value="REC_hyHK_CKI1_RcsC-like"/>
    <property type="match status" value="1"/>
</dbReference>
<dbReference type="Gene3D" id="1.20.120.160">
    <property type="entry name" value="HPT domain"/>
    <property type="match status" value="1"/>
</dbReference>
<dbReference type="CDD" id="cd00082">
    <property type="entry name" value="HisKA"/>
    <property type="match status" value="1"/>
</dbReference>
<organism evidence="20 21">
    <name type="scientific">Paracoccus solventivorans</name>
    <dbReference type="NCBI Taxonomy" id="53463"/>
    <lineage>
        <taxon>Bacteria</taxon>
        <taxon>Pseudomonadati</taxon>
        <taxon>Pseudomonadota</taxon>
        <taxon>Alphaproteobacteria</taxon>
        <taxon>Rhodobacterales</taxon>
        <taxon>Paracoccaceae</taxon>
        <taxon>Paracoccus</taxon>
    </lineage>
</organism>
<dbReference type="PRINTS" id="PR00344">
    <property type="entry name" value="BCTRLSENSOR"/>
</dbReference>
<dbReference type="SUPFAM" id="SSF47226">
    <property type="entry name" value="Histidine-containing phosphotransfer domain, HPT domain"/>
    <property type="match status" value="1"/>
</dbReference>
<feature type="modified residue" description="4-aspartylphosphate" evidence="15">
    <location>
        <position position="648"/>
    </location>
</feature>
<dbReference type="InterPro" id="IPR003661">
    <property type="entry name" value="HisK_dim/P_dom"/>
</dbReference>
<dbReference type="InterPro" id="IPR036641">
    <property type="entry name" value="HPT_dom_sf"/>
</dbReference>
<feature type="transmembrane region" description="Helical" evidence="16">
    <location>
        <begin position="12"/>
        <end position="35"/>
    </location>
</feature>
<dbReference type="Pfam" id="PF00512">
    <property type="entry name" value="HisKA"/>
    <property type="match status" value="1"/>
</dbReference>
<dbReference type="InterPro" id="IPR004358">
    <property type="entry name" value="Sig_transdc_His_kin-like_C"/>
</dbReference>
<dbReference type="InterPro" id="IPR036097">
    <property type="entry name" value="HisK_dim/P_sf"/>
</dbReference>
<dbReference type="Gene3D" id="1.10.287.130">
    <property type="match status" value="1"/>
</dbReference>
<dbReference type="SUPFAM" id="SSF52172">
    <property type="entry name" value="CheY-like"/>
    <property type="match status" value="1"/>
</dbReference>
<evidence type="ECO:0000313" key="20">
    <source>
        <dbReference type="EMBL" id="HHW33162.1"/>
    </source>
</evidence>
<dbReference type="SMART" id="SM00387">
    <property type="entry name" value="HATPase_c"/>
    <property type="match status" value="1"/>
</dbReference>
<keyword evidence="10" id="KW-0547">Nucleotide-binding</keyword>
<evidence type="ECO:0000256" key="5">
    <source>
        <dbReference type="ARBA" id="ARBA00022519"/>
    </source>
</evidence>
<dbReference type="InterPro" id="IPR000014">
    <property type="entry name" value="PAS"/>
</dbReference>
<dbReference type="EC" id="2.7.13.3" evidence="3"/>
<feature type="domain" description="Response regulatory" evidence="18">
    <location>
        <begin position="599"/>
        <end position="715"/>
    </location>
</feature>
<keyword evidence="10" id="KW-0067">ATP-binding</keyword>
<sequence length="835" mass="89203">MAARALRVGRIVQAAIVTFGVLAIGATVFFGSWLLSELPSFLEAPVDNTHWNATQIELDAMRLQSEADLLALFPDRPLEELRRRYDLFYSRADLLIQKSRLEGRDRDLAWVGMAADLAAYLRRTTPLIDGPDAPLRDRMAAIAGDTEALRLRLRQRVIDIVAASAARQDQQRHLITSLSLNALRAALFVAVALFLLLGLVYALDRIARRQASAIIRSSARWRATVAASPDAILIADADWRIIDCNDAARSFLDPAGSGAAPADLTTMLPDLPCMVAPAVLGRPSLRRIPIHQETLARRCDGGVIPVEISLAELPNIDAGRFVVILRDISGRKAVERDIIQARDAALQADRAKSAFLAVISHEMRTPLNGLLAALDIVASAELPEEPHRFATLAQEAGEHLLRHVNDVLDVSAIDSGQLTLSPEPVDLARLLSDIVLIQQPAARRQGTVLRLILPDPPLAPVEVDPRRMTQIVQNLLTNAIRATAAGTITVELAVQGVSAAQADVAISVTDTGIGIDAADQQRIFDDFVMVDASYRRHKDGTGLGLAIVQRLVRAMGGAITLDSAPGAGASFRVALPLPLAGQAAVAAPDAVPVRAPPQDILVIEDNAINRTVLEQMLRQLGHRVVLAGTGPDGVRMAARQGFDTILMDISMPEMDGIEATTLIRRGGASATSRILALTAHSTPAAVQSFLEAGMDGHLAKPVRRADLARALADEEFEPSAAAAAILDPEKWQDLAEALGLEGRRALLERFGAEFGNLAGRLRLAVAADDPDQAAQLAHDGAGMAGFLGAAQLAGFLATVENHCEAGDLPAAAAMTDDRLDQLCRETLAAFNAAVD</sequence>
<keyword evidence="4" id="KW-1003">Cell membrane</keyword>
<keyword evidence="12" id="KW-0902">Two-component regulatory system</keyword>
<reference evidence="20 21" key="1">
    <citation type="journal article" date="2020" name="Biotechnol. Biofuels">
        <title>New insights from the biogas microbiome by comprehensive genome-resolved metagenomics of nearly 1600 species originating from multiple anaerobic digesters.</title>
        <authorList>
            <person name="Campanaro S."/>
            <person name="Treu L."/>
            <person name="Rodriguez-R L.M."/>
            <person name="Kovalovszki A."/>
            <person name="Ziels R.M."/>
            <person name="Maus I."/>
            <person name="Zhu X."/>
            <person name="Kougias P.G."/>
            <person name="Basile A."/>
            <person name="Luo G."/>
            <person name="Schluter A."/>
            <person name="Konstantinidis K.T."/>
            <person name="Angelidaki I."/>
        </authorList>
    </citation>
    <scope>NUCLEOTIDE SEQUENCE [LARGE SCALE GENOMIC DNA]</scope>
    <source>
        <strain evidence="20">AS04akNAM_125</strain>
    </source>
</reference>
<evidence type="ECO:0000256" key="12">
    <source>
        <dbReference type="ARBA" id="ARBA00023012"/>
    </source>
</evidence>
<evidence type="ECO:0000313" key="21">
    <source>
        <dbReference type="Proteomes" id="UP000580830"/>
    </source>
</evidence>
<comment type="catalytic activity">
    <reaction evidence="1">
        <text>ATP + protein L-histidine = ADP + protein N-phospho-L-histidine.</text>
        <dbReference type="EC" id="2.7.13.3"/>
    </reaction>
</comment>
<dbReference type="FunFam" id="3.30.565.10:FF:000006">
    <property type="entry name" value="Sensor histidine kinase WalK"/>
    <property type="match status" value="1"/>
</dbReference>
<keyword evidence="7" id="KW-0808">Transferase</keyword>
<name>A0A832PLI0_9RHOB</name>
<dbReference type="CDD" id="cd16922">
    <property type="entry name" value="HATPase_EvgS-ArcB-TorS-like"/>
    <property type="match status" value="1"/>
</dbReference>
<dbReference type="Pfam" id="PF00072">
    <property type="entry name" value="Response_reg"/>
    <property type="match status" value="1"/>
</dbReference>
<dbReference type="PANTHER" id="PTHR43047">
    <property type="entry name" value="TWO-COMPONENT HISTIDINE PROTEIN KINASE"/>
    <property type="match status" value="1"/>
</dbReference>
<dbReference type="InterPro" id="IPR003594">
    <property type="entry name" value="HATPase_dom"/>
</dbReference>
<dbReference type="PROSITE" id="PS50110">
    <property type="entry name" value="RESPONSE_REGULATORY"/>
    <property type="match status" value="1"/>
</dbReference>
<dbReference type="Pfam" id="PF02518">
    <property type="entry name" value="HATPase_c"/>
    <property type="match status" value="1"/>
</dbReference>
<evidence type="ECO:0000256" key="1">
    <source>
        <dbReference type="ARBA" id="ARBA00000085"/>
    </source>
</evidence>
<dbReference type="InterPro" id="IPR008207">
    <property type="entry name" value="Sig_transdc_His_kin_Hpt_dom"/>
</dbReference>
<keyword evidence="8 16" id="KW-0812">Transmembrane</keyword>
<keyword evidence="11 16" id="KW-1133">Transmembrane helix</keyword>
<evidence type="ECO:0000259" key="17">
    <source>
        <dbReference type="PROSITE" id="PS50109"/>
    </source>
</evidence>
<evidence type="ECO:0000259" key="19">
    <source>
        <dbReference type="PROSITE" id="PS50894"/>
    </source>
</evidence>
<feature type="transmembrane region" description="Helical" evidence="16">
    <location>
        <begin position="182"/>
        <end position="203"/>
    </location>
</feature>
<dbReference type="InterPro" id="IPR001789">
    <property type="entry name" value="Sig_transdc_resp-reg_receiver"/>
</dbReference>